<proteinExistence type="predicted"/>
<dbReference type="InterPro" id="IPR020471">
    <property type="entry name" value="AKR"/>
</dbReference>
<dbReference type="RefSeq" id="WP_387406400.1">
    <property type="nucleotide sequence ID" value="NZ_JBIAQY010000019.1"/>
</dbReference>
<dbReference type="InterPro" id="IPR023210">
    <property type="entry name" value="NADP_OxRdtase_dom"/>
</dbReference>
<dbReference type="InterPro" id="IPR050791">
    <property type="entry name" value="Aldo-Keto_reductase"/>
</dbReference>
<feature type="domain" description="NADP-dependent oxidoreductase" evidence="2">
    <location>
        <begin position="24"/>
        <end position="287"/>
    </location>
</feature>
<protein>
    <submittedName>
        <fullName evidence="3">Aldo/keto reductase</fullName>
    </submittedName>
</protein>
<dbReference type="PANTHER" id="PTHR43625">
    <property type="entry name" value="AFLATOXIN B1 ALDEHYDE REDUCTASE"/>
    <property type="match status" value="1"/>
</dbReference>
<evidence type="ECO:0000313" key="3">
    <source>
        <dbReference type="EMBL" id="MFF3573419.1"/>
    </source>
</evidence>
<dbReference type="Pfam" id="PF00248">
    <property type="entry name" value="Aldo_ket_red"/>
    <property type="match status" value="1"/>
</dbReference>
<keyword evidence="1" id="KW-0560">Oxidoreductase</keyword>
<dbReference type="Gene3D" id="3.20.20.100">
    <property type="entry name" value="NADP-dependent oxidoreductase domain"/>
    <property type="match status" value="1"/>
</dbReference>
<organism evidence="3 4">
    <name type="scientific">Nocardia jiangxiensis</name>
    <dbReference type="NCBI Taxonomy" id="282685"/>
    <lineage>
        <taxon>Bacteria</taxon>
        <taxon>Bacillati</taxon>
        <taxon>Actinomycetota</taxon>
        <taxon>Actinomycetes</taxon>
        <taxon>Mycobacteriales</taxon>
        <taxon>Nocardiaceae</taxon>
        <taxon>Nocardia</taxon>
    </lineage>
</organism>
<dbReference type="EMBL" id="JBIAQY010000019">
    <property type="protein sequence ID" value="MFF3573419.1"/>
    <property type="molecule type" value="Genomic_DNA"/>
</dbReference>
<dbReference type="SUPFAM" id="SSF51430">
    <property type="entry name" value="NAD(P)-linked oxidoreductase"/>
    <property type="match status" value="1"/>
</dbReference>
<comment type="caution">
    <text evidence="3">The sequence shown here is derived from an EMBL/GenBank/DDBJ whole genome shotgun (WGS) entry which is preliminary data.</text>
</comment>
<sequence length="304" mass="33012">MSTDSRPAAASGIFTLGGDLPIHRLGYGAMQITGSGVWGEPKDPDEVVRLLRRAVELGVNFIDTADSYGPFVSETLIRKALHPYADDVVIATKAGLTRPGPDVWLPLGRPEYLRQQLELSLRHLGLERIDLYQLHRIDPKVPLADQIGELVALQKEGKIRHIGLSQVTVAQLEAARKLATIVSVQNLYNLADRSSEKLVDHCETNQIAFIPWFPMATGKLARSGGPLDEIAKNHEATPSQLALAWLLRRSPVMLPIPGTSSVAHLEENVAAATVSLSDEDYAALSAVSAPPNSSGGVSRLFKRR</sequence>
<dbReference type="Proteomes" id="UP001601992">
    <property type="component" value="Unassembled WGS sequence"/>
</dbReference>
<name>A0ABW6SCN4_9NOCA</name>
<dbReference type="PRINTS" id="PR00069">
    <property type="entry name" value="ALDKETRDTASE"/>
</dbReference>
<dbReference type="NCBIfam" id="NF007695">
    <property type="entry name" value="PRK10376.1"/>
    <property type="match status" value="1"/>
</dbReference>
<dbReference type="InterPro" id="IPR036812">
    <property type="entry name" value="NAD(P)_OxRdtase_dom_sf"/>
</dbReference>
<dbReference type="CDD" id="cd19088">
    <property type="entry name" value="AKR_AKR13B1"/>
    <property type="match status" value="1"/>
</dbReference>
<gene>
    <name evidence="3" type="ORF">ACFYXQ_37245</name>
</gene>
<evidence type="ECO:0000259" key="2">
    <source>
        <dbReference type="Pfam" id="PF00248"/>
    </source>
</evidence>
<keyword evidence="4" id="KW-1185">Reference proteome</keyword>
<accession>A0ABW6SCN4</accession>
<evidence type="ECO:0000313" key="4">
    <source>
        <dbReference type="Proteomes" id="UP001601992"/>
    </source>
</evidence>
<evidence type="ECO:0000256" key="1">
    <source>
        <dbReference type="ARBA" id="ARBA00023002"/>
    </source>
</evidence>
<reference evidence="3 4" key="1">
    <citation type="submission" date="2024-10" db="EMBL/GenBank/DDBJ databases">
        <title>The Natural Products Discovery Center: Release of the First 8490 Sequenced Strains for Exploring Actinobacteria Biosynthetic Diversity.</title>
        <authorList>
            <person name="Kalkreuter E."/>
            <person name="Kautsar S.A."/>
            <person name="Yang D."/>
            <person name="Bader C.D."/>
            <person name="Teijaro C.N."/>
            <person name="Fluegel L."/>
            <person name="Davis C.M."/>
            <person name="Simpson J.R."/>
            <person name="Lauterbach L."/>
            <person name="Steele A.D."/>
            <person name="Gui C."/>
            <person name="Meng S."/>
            <person name="Li G."/>
            <person name="Viehrig K."/>
            <person name="Ye F."/>
            <person name="Su P."/>
            <person name="Kiefer A.F."/>
            <person name="Nichols A."/>
            <person name="Cepeda A.J."/>
            <person name="Yan W."/>
            <person name="Fan B."/>
            <person name="Jiang Y."/>
            <person name="Adhikari A."/>
            <person name="Zheng C.-J."/>
            <person name="Schuster L."/>
            <person name="Cowan T.M."/>
            <person name="Smanski M.J."/>
            <person name="Chevrette M.G."/>
            <person name="De Carvalho L.P.S."/>
            <person name="Shen B."/>
        </authorList>
    </citation>
    <scope>NUCLEOTIDE SEQUENCE [LARGE SCALE GENOMIC DNA]</scope>
    <source>
        <strain evidence="3 4">NPDC002593</strain>
    </source>
</reference>
<dbReference type="PANTHER" id="PTHR43625:SF40">
    <property type="entry name" value="ALDO-KETO REDUCTASE YAKC [NADP(+)]"/>
    <property type="match status" value="1"/>
</dbReference>